<sequence length="826" mass="89937">MGILLMITIILMMSLGLSGVFSSKSLATSSEQQQGDKEDTQNSIGSSSTVPPIYAATRTEAPTSAESKLSKLEEIRELDEKSHLVAEEQDELGKGKQAEAFPNESTEGVVMQIPDIEHDGLVPPLTLSCSTVIRGTNLVPGAFSVAGMASSRSPARRNRGMSANAATTSSTSAGGTVVGHSQLEIDPLHAELVPEEAETMRDPSQSSAVELSPVIEGTAVEGNPKSSKPFHVLSTMGILLMVMIILIMSLGLSGFFSSTTSVTTSSEHQQQEEEEDTENSIGSSSTVPLIDEAKLSKLEEIRERGILWAGFMLPESDGLMASMLRAIAKGIIGPEGEIELVDTLIPDMFSKIINGTIDVILFGATHTMDRDVYMESTQTTVSFSIPYNYEGLRIGGVPEYVKCVDQNFKHIDECEDLKVCVTAETTYREVITKYLPQRRMVEKNWIDGGVFAGFLNGECNVIAEMGLHLAGGSITLNGTQSEGEFALSENYLSNSPQAVVTANNEPELVDIINAILWSLLVAERENITQATAESFPQTTLFGEDHKDMFRDAIAVHGNFGEIFEATWGTFIPRSALNFINMGDANTTTGLLYSHPFGEIGSVRDDNVPLGATLTGILQRGKLRCGIHVGRPGFATRVEEEAGYSGMDVDFCKAMSTSLFLGDAEAVEFVEVEEDSDGYMLLLAGTIDVLAGATWTLQNDVMEPNTQQGYTFSQPYFYGFSSDHDNFCLATRQGEDEDWSRLVYWVISASIFAEEEGIDSASSHQMPEVFVYGPAMKRMFRDIVLQFGNYADMYGRNLEALYPRSGRNQVNGFPNTGPQHYLIPGFM</sequence>
<dbReference type="OrthoDB" id="10056896at2759"/>
<dbReference type="GO" id="GO:0006865">
    <property type="term" value="P:amino acid transport"/>
    <property type="evidence" value="ECO:0007669"/>
    <property type="project" value="TreeGrafter"/>
</dbReference>
<feature type="compositionally biased region" description="Polar residues" evidence="4">
    <location>
        <begin position="41"/>
        <end position="50"/>
    </location>
</feature>
<feature type="region of interest" description="Disordered" evidence="4">
    <location>
        <begin position="28"/>
        <end position="69"/>
    </location>
</feature>
<reference evidence="7" key="1">
    <citation type="submission" date="2020-06" db="EMBL/GenBank/DDBJ databases">
        <authorList>
            <consortium name="Plant Systems Biology data submission"/>
        </authorList>
    </citation>
    <scope>NUCLEOTIDE SEQUENCE</scope>
    <source>
        <strain evidence="7">D6</strain>
    </source>
</reference>
<evidence type="ECO:0000313" key="7">
    <source>
        <dbReference type="EMBL" id="CAB9510540.1"/>
    </source>
</evidence>
<feature type="transmembrane region" description="Helical" evidence="5">
    <location>
        <begin position="232"/>
        <end position="256"/>
    </location>
</feature>
<dbReference type="InterPro" id="IPR051455">
    <property type="entry name" value="Bact_solute-bind_prot3"/>
</dbReference>
<keyword evidence="8" id="KW-1185">Reference proteome</keyword>
<evidence type="ECO:0000256" key="5">
    <source>
        <dbReference type="SAM" id="Phobius"/>
    </source>
</evidence>
<evidence type="ECO:0000256" key="2">
    <source>
        <dbReference type="ARBA" id="ARBA00022448"/>
    </source>
</evidence>
<name>A0A9N8DY89_9STRA</name>
<feature type="region of interest" description="Disordered" evidence="4">
    <location>
        <begin position="149"/>
        <end position="177"/>
    </location>
</feature>
<keyword evidence="3 6" id="KW-0732">Signal</keyword>
<evidence type="ECO:0000256" key="3">
    <source>
        <dbReference type="ARBA" id="ARBA00022729"/>
    </source>
</evidence>
<proteinExistence type="inferred from homology"/>
<comment type="similarity">
    <text evidence="1">Belongs to the bacterial solute-binding protein 3 family.</text>
</comment>
<dbReference type="PANTHER" id="PTHR30085">
    <property type="entry name" value="AMINO ACID ABC TRANSPORTER PERMEASE"/>
    <property type="match status" value="1"/>
</dbReference>
<feature type="chain" id="PRO_5040147007" evidence="6">
    <location>
        <begin position="23"/>
        <end position="826"/>
    </location>
</feature>
<dbReference type="EMBL" id="CAICTM010000440">
    <property type="protein sequence ID" value="CAB9510540.1"/>
    <property type="molecule type" value="Genomic_DNA"/>
</dbReference>
<keyword evidence="2" id="KW-0813">Transport</keyword>
<feature type="signal peptide" evidence="6">
    <location>
        <begin position="1"/>
        <end position="22"/>
    </location>
</feature>
<dbReference type="AlphaFoldDB" id="A0A9N8DY89"/>
<keyword evidence="5" id="KW-1133">Transmembrane helix</keyword>
<protein>
    <submittedName>
        <fullName evidence="7">Extracellular solute-binding protein</fullName>
    </submittedName>
</protein>
<dbReference type="SUPFAM" id="SSF53850">
    <property type="entry name" value="Periplasmic binding protein-like II"/>
    <property type="match status" value="2"/>
</dbReference>
<evidence type="ECO:0000313" key="8">
    <source>
        <dbReference type="Proteomes" id="UP001153069"/>
    </source>
</evidence>
<keyword evidence="5" id="KW-0472">Membrane</keyword>
<feature type="compositionally biased region" description="Low complexity" evidence="4">
    <location>
        <begin position="160"/>
        <end position="177"/>
    </location>
</feature>
<dbReference type="PANTHER" id="PTHR30085:SF6">
    <property type="entry name" value="ABC TRANSPORTER GLUTAMINE-BINDING PROTEIN GLNH"/>
    <property type="match status" value="1"/>
</dbReference>
<evidence type="ECO:0000256" key="6">
    <source>
        <dbReference type="SAM" id="SignalP"/>
    </source>
</evidence>
<evidence type="ECO:0000256" key="4">
    <source>
        <dbReference type="SAM" id="MobiDB-lite"/>
    </source>
</evidence>
<dbReference type="Proteomes" id="UP001153069">
    <property type="component" value="Unassembled WGS sequence"/>
</dbReference>
<comment type="caution">
    <text evidence="7">The sequence shown here is derived from an EMBL/GenBank/DDBJ whole genome shotgun (WGS) entry which is preliminary data.</text>
</comment>
<organism evidence="7 8">
    <name type="scientific">Seminavis robusta</name>
    <dbReference type="NCBI Taxonomy" id="568900"/>
    <lineage>
        <taxon>Eukaryota</taxon>
        <taxon>Sar</taxon>
        <taxon>Stramenopiles</taxon>
        <taxon>Ochrophyta</taxon>
        <taxon>Bacillariophyta</taxon>
        <taxon>Bacillariophyceae</taxon>
        <taxon>Bacillariophycidae</taxon>
        <taxon>Naviculales</taxon>
        <taxon>Naviculaceae</taxon>
        <taxon>Seminavis</taxon>
    </lineage>
</organism>
<gene>
    <name evidence="7" type="ORF">SEMRO_441_G143600.1</name>
</gene>
<keyword evidence="5" id="KW-0812">Transmembrane</keyword>
<evidence type="ECO:0000256" key="1">
    <source>
        <dbReference type="ARBA" id="ARBA00010333"/>
    </source>
</evidence>
<accession>A0A9N8DY89</accession>
<feature type="region of interest" description="Disordered" evidence="4">
    <location>
        <begin position="263"/>
        <end position="285"/>
    </location>
</feature>
<dbReference type="Gene3D" id="3.40.190.10">
    <property type="entry name" value="Periplasmic binding protein-like II"/>
    <property type="match status" value="3"/>
</dbReference>